<dbReference type="EMBL" id="JABFCT010000028">
    <property type="protein sequence ID" value="KAF5867687.1"/>
    <property type="molecule type" value="Genomic_DNA"/>
</dbReference>
<organism evidence="2 3">
    <name type="scientific">Botrytis fragariae</name>
    <dbReference type="NCBI Taxonomy" id="1964551"/>
    <lineage>
        <taxon>Eukaryota</taxon>
        <taxon>Fungi</taxon>
        <taxon>Dikarya</taxon>
        <taxon>Ascomycota</taxon>
        <taxon>Pezizomycotina</taxon>
        <taxon>Leotiomycetes</taxon>
        <taxon>Helotiales</taxon>
        <taxon>Sclerotiniaceae</taxon>
        <taxon>Botrytis</taxon>
    </lineage>
</organism>
<evidence type="ECO:0000313" key="3">
    <source>
        <dbReference type="Proteomes" id="UP000531561"/>
    </source>
</evidence>
<feature type="compositionally biased region" description="Basic and acidic residues" evidence="1">
    <location>
        <begin position="354"/>
        <end position="376"/>
    </location>
</feature>
<feature type="compositionally biased region" description="Basic and acidic residues" evidence="1">
    <location>
        <begin position="261"/>
        <end position="291"/>
    </location>
</feature>
<name>A0A8H6AHX9_9HELO</name>
<keyword evidence="3" id="KW-1185">Reference proteome</keyword>
<feature type="compositionally biased region" description="Basic and acidic residues" evidence="1">
    <location>
        <begin position="332"/>
        <end position="346"/>
    </location>
</feature>
<evidence type="ECO:0000256" key="1">
    <source>
        <dbReference type="SAM" id="MobiDB-lite"/>
    </source>
</evidence>
<evidence type="ECO:0000313" key="2">
    <source>
        <dbReference type="EMBL" id="KAF5867687.1"/>
    </source>
</evidence>
<dbReference type="OrthoDB" id="3530362at2759"/>
<feature type="compositionally biased region" description="Basic residues" evidence="1">
    <location>
        <begin position="301"/>
        <end position="310"/>
    </location>
</feature>
<dbReference type="GeneID" id="59264685"/>
<gene>
    <name evidence="2" type="ORF">Bfra_010656</name>
</gene>
<reference evidence="2 3" key="1">
    <citation type="journal article" date="2020" name="Phytopathology">
        <title>A high-quality genome resource of Botrytis fragariae, a new and rapidly spreading fungal pathogen causing strawberry gray mold in the U.S.A.</title>
        <authorList>
            <person name="Wu Y."/>
            <person name="Saski C.A."/>
            <person name="Schnabel G."/>
            <person name="Xiao S."/>
            <person name="Hu M."/>
        </authorList>
    </citation>
    <scope>NUCLEOTIDE SEQUENCE [LARGE SCALE GENOMIC DNA]</scope>
    <source>
        <strain evidence="2 3">BVB16</strain>
    </source>
</reference>
<sequence length="397" mass="44880">MGPTIIETSKVLVLDLGKHAIEPVLTVDDELVEICAPFAFKLVHSAERVRDPVTNEVTMCTEAEDYVWFYECLKEQPGQKRGKKASVIRSRDTENIRYYADMAHRPIRVRFNEIRIKETLGVLYSTDNEVSAKLKLFEVCSKIRINKKTYTGYDSWISGFAKQGLRDDIFRLAHEIRGLNVDFKLPSSTDVIVDPTKGWLYDSKRKDHMLCCPTSGRPVLNEEDEFIWAYDLNKRKPKPTRTASAPVNGSMSAPKVLQKNPESRDSDTSKTEGKRGEIKPHSQGSSKDKLPRQSSSGERVSRKRDSKVRPLRQPGFRDKLPSQSDSKNIPPKRSDSSDKISRKSDSKVAPSKQSDFRDKLTKHSDVKNSSEKKSSDGRTTGGPTTKRPVADRSQTFA</sequence>
<proteinExistence type="predicted"/>
<feature type="compositionally biased region" description="Polar residues" evidence="1">
    <location>
        <begin position="241"/>
        <end position="251"/>
    </location>
</feature>
<feature type="compositionally biased region" description="Low complexity" evidence="1">
    <location>
        <begin position="377"/>
        <end position="387"/>
    </location>
</feature>
<dbReference type="RefSeq" id="XP_037186636.1">
    <property type="nucleotide sequence ID" value="XM_037340993.1"/>
</dbReference>
<feature type="region of interest" description="Disordered" evidence="1">
    <location>
        <begin position="237"/>
        <end position="397"/>
    </location>
</feature>
<dbReference type="AlphaFoldDB" id="A0A8H6AHX9"/>
<comment type="caution">
    <text evidence="2">The sequence shown here is derived from an EMBL/GenBank/DDBJ whole genome shotgun (WGS) entry which is preliminary data.</text>
</comment>
<protein>
    <submittedName>
        <fullName evidence="2">Uncharacterized protein</fullName>
    </submittedName>
</protein>
<accession>A0A8H6AHX9</accession>
<dbReference type="Proteomes" id="UP000531561">
    <property type="component" value="Unassembled WGS sequence"/>
</dbReference>